<feature type="chain" id="PRO_5025573360" evidence="1">
    <location>
        <begin position="21"/>
        <end position="167"/>
    </location>
</feature>
<keyword evidence="1" id="KW-0732">Signal</keyword>
<protein>
    <submittedName>
        <fullName evidence="2">Uncharacterized protein</fullName>
    </submittedName>
</protein>
<dbReference type="Proteomes" id="UP000800097">
    <property type="component" value="Unassembled WGS sequence"/>
</dbReference>
<evidence type="ECO:0000313" key="3">
    <source>
        <dbReference type="Proteomes" id="UP000800097"/>
    </source>
</evidence>
<dbReference type="GeneID" id="54554945"/>
<keyword evidence="3" id="KW-1185">Reference proteome</keyword>
<evidence type="ECO:0000313" key="2">
    <source>
        <dbReference type="EMBL" id="KAF2272382.1"/>
    </source>
</evidence>
<name>A0A6A6J7K2_WESOR</name>
<gene>
    <name evidence="2" type="ORF">EI97DRAFT_470471</name>
</gene>
<accession>A0A6A6J7K2</accession>
<feature type="signal peptide" evidence="1">
    <location>
        <begin position="1"/>
        <end position="20"/>
    </location>
</feature>
<dbReference type="RefSeq" id="XP_033649921.1">
    <property type="nucleotide sequence ID" value="XM_033801770.1"/>
</dbReference>
<dbReference type="AlphaFoldDB" id="A0A6A6J7K2"/>
<evidence type="ECO:0000256" key="1">
    <source>
        <dbReference type="SAM" id="SignalP"/>
    </source>
</evidence>
<reference evidence="2" key="1">
    <citation type="journal article" date="2020" name="Stud. Mycol.">
        <title>101 Dothideomycetes genomes: a test case for predicting lifestyles and emergence of pathogens.</title>
        <authorList>
            <person name="Haridas S."/>
            <person name="Albert R."/>
            <person name="Binder M."/>
            <person name="Bloem J."/>
            <person name="Labutti K."/>
            <person name="Salamov A."/>
            <person name="Andreopoulos B."/>
            <person name="Baker S."/>
            <person name="Barry K."/>
            <person name="Bills G."/>
            <person name="Bluhm B."/>
            <person name="Cannon C."/>
            <person name="Castanera R."/>
            <person name="Culley D."/>
            <person name="Daum C."/>
            <person name="Ezra D."/>
            <person name="Gonzalez J."/>
            <person name="Henrissat B."/>
            <person name="Kuo A."/>
            <person name="Liang C."/>
            <person name="Lipzen A."/>
            <person name="Lutzoni F."/>
            <person name="Magnuson J."/>
            <person name="Mondo S."/>
            <person name="Nolan M."/>
            <person name="Ohm R."/>
            <person name="Pangilinan J."/>
            <person name="Park H.-J."/>
            <person name="Ramirez L."/>
            <person name="Alfaro M."/>
            <person name="Sun H."/>
            <person name="Tritt A."/>
            <person name="Yoshinaga Y."/>
            <person name="Zwiers L.-H."/>
            <person name="Turgeon B."/>
            <person name="Goodwin S."/>
            <person name="Spatafora J."/>
            <person name="Crous P."/>
            <person name="Grigoriev I."/>
        </authorList>
    </citation>
    <scope>NUCLEOTIDE SEQUENCE</scope>
    <source>
        <strain evidence="2">CBS 379.55</strain>
    </source>
</reference>
<sequence length="167" mass="18297">MKFSIGAALSFALLSSSTLAAPAVSPVEASALDKREQPLCTGHAHVRDLDWHAAGGGYDRWFFQFAGFSCTEFGDTLNRFWMWDGPIANRQCYEKGDGQSWYYDITVLKGEAIYGPLLASISAVTGQPCTDMALPDWALGACQENVLHPRSSMCLCDAACKLRYRNA</sequence>
<organism evidence="2 3">
    <name type="scientific">Westerdykella ornata</name>
    <dbReference type="NCBI Taxonomy" id="318751"/>
    <lineage>
        <taxon>Eukaryota</taxon>
        <taxon>Fungi</taxon>
        <taxon>Dikarya</taxon>
        <taxon>Ascomycota</taxon>
        <taxon>Pezizomycotina</taxon>
        <taxon>Dothideomycetes</taxon>
        <taxon>Pleosporomycetidae</taxon>
        <taxon>Pleosporales</taxon>
        <taxon>Sporormiaceae</taxon>
        <taxon>Westerdykella</taxon>
    </lineage>
</organism>
<dbReference type="EMBL" id="ML986522">
    <property type="protein sequence ID" value="KAF2272382.1"/>
    <property type="molecule type" value="Genomic_DNA"/>
</dbReference>
<proteinExistence type="predicted"/>